<dbReference type="PANTHER" id="PTHR40392:SF1">
    <property type="entry name" value="2-PHOSPHO-L-LACTATE GUANYLYLTRANSFERASE"/>
    <property type="match status" value="1"/>
</dbReference>
<protein>
    <recommendedName>
        <fullName evidence="5">2-phospho-L-lactate guanylyltransferase</fullName>
        <shortName evidence="5">LP guanylyltransferase</shortName>
        <ecNumber evidence="5">2.7.7.68</ecNumber>
    </recommendedName>
</protein>
<dbReference type="GO" id="GO:0052645">
    <property type="term" value="P:F420-0 metabolic process"/>
    <property type="evidence" value="ECO:0007669"/>
    <property type="project" value="UniProtKB-UniRule"/>
</dbReference>
<dbReference type="EMBL" id="JADIIN010000006">
    <property type="protein sequence ID" value="MBF4467913.1"/>
    <property type="molecule type" value="Genomic_DNA"/>
</dbReference>
<evidence type="ECO:0000256" key="4">
    <source>
        <dbReference type="ARBA" id="ARBA00023134"/>
    </source>
</evidence>
<evidence type="ECO:0000313" key="7">
    <source>
        <dbReference type="Proteomes" id="UP000658733"/>
    </source>
</evidence>
<evidence type="ECO:0000313" key="6">
    <source>
        <dbReference type="EMBL" id="MBF4467913.1"/>
    </source>
</evidence>
<keyword evidence="2 5" id="KW-0548">Nucleotidyltransferase</keyword>
<keyword evidence="4 5" id="KW-0342">GTP-binding</keyword>
<dbReference type="GO" id="GO:0005525">
    <property type="term" value="F:GTP binding"/>
    <property type="evidence" value="ECO:0007669"/>
    <property type="project" value="UniProtKB-KW"/>
</dbReference>
<dbReference type="RefSeq" id="WP_278521594.1">
    <property type="nucleotide sequence ID" value="NZ_JADIIN010000006.1"/>
</dbReference>
<comment type="catalytic activity">
    <reaction evidence="5">
        <text>(2S)-2-phospholactate + GTP + H(+) = (2S)-lactyl-2-diphospho-5'-guanosine + diphosphate</text>
        <dbReference type="Rhea" id="RHEA:63424"/>
        <dbReference type="ChEBI" id="CHEBI:15378"/>
        <dbReference type="ChEBI" id="CHEBI:33019"/>
        <dbReference type="ChEBI" id="CHEBI:37565"/>
        <dbReference type="ChEBI" id="CHEBI:59435"/>
        <dbReference type="ChEBI" id="CHEBI:59906"/>
        <dbReference type="EC" id="2.7.7.68"/>
    </reaction>
</comment>
<evidence type="ECO:0000256" key="3">
    <source>
        <dbReference type="ARBA" id="ARBA00022741"/>
    </source>
</evidence>
<name>A0A843AD76_METAZ</name>
<dbReference type="NCBIfam" id="TIGR03552">
    <property type="entry name" value="F420_cofC"/>
    <property type="match status" value="1"/>
</dbReference>
<keyword evidence="1 5" id="KW-0808">Transferase</keyword>
<accession>A0A843AD76</accession>
<dbReference type="Proteomes" id="UP000658733">
    <property type="component" value="Unassembled WGS sequence"/>
</dbReference>
<dbReference type="SUPFAM" id="SSF53448">
    <property type="entry name" value="Nucleotide-diphospho-sugar transferases"/>
    <property type="match status" value="1"/>
</dbReference>
<dbReference type="PANTHER" id="PTHR40392">
    <property type="entry name" value="2-PHOSPHO-L-LACTATE GUANYLYLTRANSFERASE"/>
    <property type="match status" value="1"/>
</dbReference>
<comment type="subunit">
    <text evidence="5">Homodimer.</text>
</comment>
<dbReference type="Gene3D" id="3.90.550.10">
    <property type="entry name" value="Spore Coat Polysaccharide Biosynthesis Protein SpsA, Chain A"/>
    <property type="match status" value="1"/>
</dbReference>
<dbReference type="InterPro" id="IPR029044">
    <property type="entry name" value="Nucleotide-diphossugar_trans"/>
</dbReference>
<comment type="similarity">
    <text evidence="5">Belongs to the CofC family.</text>
</comment>
<comment type="pathway">
    <text evidence="5">Cofactor biosynthesis; coenzyme F420 biosynthesis.</text>
</comment>
<dbReference type="Pfam" id="PF01983">
    <property type="entry name" value="CofC"/>
    <property type="match status" value="1"/>
</dbReference>
<dbReference type="InterPro" id="IPR002835">
    <property type="entry name" value="CofC"/>
</dbReference>
<gene>
    <name evidence="5 6" type="primary">cofC</name>
    <name evidence="6" type="ORF">ISP01_00770</name>
</gene>
<keyword evidence="3 5" id="KW-0547">Nucleotide-binding</keyword>
<comment type="function">
    <text evidence="5">Guanylyltransferase that catalyzes the activation of (2S)-2-phospholactate (2-PL) as (2S)-lactyl-2-diphospho-5'-guanosine, via the condensation of 2-PL with GTP. It is involved in the biosynthesis of coenzyme F420, a hydride carrier cofactor.</text>
</comment>
<dbReference type="GO" id="GO:0043814">
    <property type="term" value="F:phospholactate guanylyltransferase activity"/>
    <property type="evidence" value="ECO:0007669"/>
    <property type="project" value="UniProtKB-EC"/>
</dbReference>
<proteinExistence type="inferred from homology"/>
<reference evidence="6" key="1">
    <citation type="submission" date="2020-10" db="EMBL/GenBank/DDBJ databases">
        <title>Dehalococcoides mccartyi of a TCE/Cr reducing biochatode.</title>
        <authorList>
            <person name="Matturro B."/>
        </authorList>
    </citation>
    <scope>NUCLEOTIDE SEQUENCE</scope>
    <source>
        <strain evidence="6">Bin4</strain>
    </source>
</reference>
<sequence length="224" mass="24986">MDEIYAIIPVSRFSNAKTRLSPFLELKEREKLLKAMLKDVTKTLKSVVDEIVIISADKEVLEYANKLEVLTLVENEGLNLNTAISQAMDWCRHKTKKVFIVPSDIPLISKTNIDALIESAKALDFVIIPSKGGGTNGLIIKPLSIDMKFGEFSFKNHIKEANKNGFDPVIYDSFYMSLDVNIAEDLGEIMIHGSGCEAQSYLKDLKIGVESIHGAERLKVTRPD</sequence>
<evidence type="ECO:0000256" key="1">
    <source>
        <dbReference type="ARBA" id="ARBA00022679"/>
    </source>
</evidence>
<dbReference type="EC" id="2.7.7.68" evidence="5"/>
<evidence type="ECO:0000256" key="2">
    <source>
        <dbReference type="ARBA" id="ARBA00022695"/>
    </source>
</evidence>
<evidence type="ECO:0000256" key="5">
    <source>
        <dbReference type="HAMAP-Rule" id="MF_02114"/>
    </source>
</evidence>
<dbReference type="UniPathway" id="UPA00071"/>
<dbReference type="AlphaFoldDB" id="A0A843AD76"/>
<organism evidence="6 7">
    <name type="scientific">Methanobrevibacter arboriphilus</name>
    <dbReference type="NCBI Taxonomy" id="39441"/>
    <lineage>
        <taxon>Archaea</taxon>
        <taxon>Methanobacteriati</taxon>
        <taxon>Methanobacteriota</taxon>
        <taxon>Methanomada group</taxon>
        <taxon>Methanobacteria</taxon>
        <taxon>Methanobacteriales</taxon>
        <taxon>Methanobacteriaceae</taxon>
        <taxon>Methanobrevibacter</taxon>
    </lineage>
</organism>
<dbReference type="HAMAP" id="MF_02114">
    <property type="entry name" value="CofC"/>
    <property type="match status" value="1"/>
</dbReference>
<comment type="caution">
    <text evidence="6">The sequence shown here is derived from an EMBL/GenBank/DDBJ whole genome shotgun (WGS) entry which is preliminary data.</text>
</comment>